<keyword evidence="1" id="KW-0732">Signal</keyword>
<evidence type="ECO:0000313" key="4">
    <source>
        <dbReference type="Proteomes" id="UP001156601"/>
    </source>
</evidence>
<dbReference type="RefSeq" id="WP_284216564.1">
    <property type="nucleotide sequence ID" value="NZ_BSOT01000005.1"/>
</dbReference>
<protein>
    <recommendedName>
        <fullName evidence="2">Cupin type-2 domain-containing protein</fullName>
    </recommendedName>
</protein>
<dbReference type="InterPro" id="IPR013096">
    <property type="entry name" value="Cupin_2"/>
</dbReference>
<evidence type="ECO:0000256" key="1">
    <source>
        <dbReference type="SAM" id="SignalP"/>
    </source>
</evidence>
<comment type="caution">
    <text evidence="3">The sequence shown here is derived from an EMBL/GenBank/DDBJ whole genome shotgun (WGS) entry which is preliminary data.</text>
</comment>
<dbReference type="Pfam" id="PF07883">
    <property type="entry name" value="Cupin_2"/>
    <property type="match status" value="1"/>
</dbReference>
<dbReference type="PANTHER" id="PTHR40112">
    <property type="entry name" value="H2HPP ISOMERASE"/>
    <property type="match status" value="1"/>
</dbReference>
<sequence length="161" mass="17912">MFKISSALLLSHLLIVSASALAQDPNTSTKVPEELPQLGSKGTQKTSLTGLKFDHFGDKVKRQFISGQNGMLAWFTLAKGAEVPWHTHEAEQISHVISGEMILTVGIDEKEYRLKRGDIIVIPPHVPHKGRALVDTVEIDVFSPIRKDWLEGTDQYLQDID</sequence>
<dbReference type="Proteomes" id="UP001156601">
    <property type="component" value="Unassembled WGS sequence"/>
</dbReference>
<feature type="signal peptide" evidence="1">
    <location>
        <begin position="1"/>
        <end position="22"/>
    </location>
</feature>
<dbReference type="InterPro" id="IPR014710">
    <property type="entry name" value="RmlC-like_jellyroll"/>
</dbReference>
<dbReference type="AlphaFoldDB" id="A0AA37SXE2"/>
<feature type="chain" id="PRO_5041315649" description="Cupin type-2 domain-containing protein" evidence="1">
    <location>
        <begin position="23"/>
        <end position="161"/>
    </location>
</feature>
<evidence type="ECO:0000259" key="2">
    <source>
        <dbReference type="Pfam" id="PF07883"/>
    </source>
</evidence>
<reference evidence="3" key="1">
    <citation type="journal article" date="2014" name="Int. J. Syst. Evol. Microbiol.">
        <title>Complete genome sequence of Corynebacterium casei LMG S-19264T (=DSM 44701T), isolated from a smear-ripened cheese.</title>
        <authorList>
            <consortium name="US DOE Joint Genome Institute (JGI-PGF)"/>
            <person name="Walter F."/>
            <person name="Albersmeier A."/>
            <person name="Kalinowski J."/>
            <person name="Ruckert C."/>
        </authorList>
    </citation>
    <scope>NUCLEOTIDE SEQUENCE</scope>
    <source>
        <strain evidence="3">NBRC 110023</strain>
    </source>
</reference>
<gene>
    <name evidence="3" type="ORF">GCM10007852_11670</name>
</gene>
<organism evidence="3 4">
    <name type="scientific">Agaribacter marinus</name>
    <dbReference type="NCBI Taxonomy" id="1431249"/>
    <lineage>
        <taxon>Bacteria</taxon>
        <taxon>Pseudomonadati</taxon>
        <taxon>Pseudomonadota</taxon>
        <taxon>Gammaproteobacteria</taxon>
        <taxon>Alteromonadales</taxon>
        <taxon>Alteromonadaceae</taxon>
        <taxon>Agaribacter</taxon>
    </lineage>
</organism>
<dbReference type="CDD" id="cd02238">
    <property type="entry name" value="cupin_KdgF"/>
    <property type="match status" value="1"/>
</dbReference>
<dbReference type="Gene3D" id="2.60.120.10">
    <property type="entry name" value="Jelly Rolls"/>
    <property type="match status" value="1"/>
</dbReference>
<reference evidence="3" key="2">
    <citation type="submission" date="2023-01" db="EMBL/GenBank/DDBJ databases">
        <title>Draft genome sequence of Agaribacter marinus strain NBRC 110023.</title>
        <authorList>
            <person name="Sun Q."/>
            <person name="Mori K."/>
        </authorList>
    </citation>
    <scope>NUCLEOTIDE SEQUENCE</scope>
    <source>
        <strain evidence="3">NBRC 110023</strain>
    </source>
</reference>
<proteinExistence type="predicted"/>
<dbReference type="PANTHER" id="PTHR40112:SF1">
    <property type="entry name" value="H2HPP ISOMERASE"/>
    <property type="match status" value="1"/>
</dbReference>
<dbReference type="InterPro" id="IPR052535">
    <property type="entry name" value="Bacilysin_H2HPP_isomerase"/>
</dbReference>
<dbReference type="SUPFAM" id="SSF51182">
    <property type="entry name" value="RmlC-like cupins"/>
    <property type="match status" value="1"/>
</dbReference>
<name>A0AA37SXE2_9ALTE</name>
<dbReference type="EMBL" id="BSOT01000005">
    <property type="protein sequence ID" value="GLR70259.1"/>
    <property type="molecule type" value="Genomic_DNA"/>
</dbReference>
<evidence type="ECO:0000313" key="3">
    <source>
        <dbReference type="EMBL" id="GLR70259.1"/>
    </source>
</evidence>
<keyword evidence="4" id="KW-1185">Reference proteome</keyword>
<accession>A0AA37SXE2</accession>
<feature type="domain" description="Cupin type-2" evidence="2">
    <location>
        <begin position="74"/>
        <end position="132"/>
    </location>
</feature>
<dbReference type="InterPro" id="IPR011051">
    <property type="entry name" value="RmlC_Cupin_sf"/>
</dbReference>